<sequence>MMLWKNCLAAGLSAAAAAFVSASAQTQVQGVVQPAAPASQPVVHAVPLHPPASAPQSTQKPVEAPVEKPAEKSTEKTAEKPAHKPAHKRIHEPTHKATPQRTVQPAPPLLPAPMSQPAEQPAPVLQPYAQPAPTPQPYAQPAPQPTPAPQPHAQPVPQPYAQPTVQPAVNWTLQVIRDGQQIDSFEGTTTVGQTQPNRHHKVVTHNVGCKDQPAGSIDLQRTITVSPLRADPTGSVLAIDAQETIEGDTTPITRGGCKLPPQPSQVHANHPGLVVPAGQWVSWQIVGQDPSLLYRVRASLAPPSAQP</sequence>
<reference evidence="3 4" key="1">
    <citation type="submission" date="2020-04" db="EMBL/GenBank/DDBJ databases">
        <authorList>
            <person name="De Canck E."/>
        </authorList>
    </citation>
    <scope>NUCLEOTIDE SEQUENCE [LARGE SCALE GENOMIC DNA]</scope>
    <source>
        <strain evidence="3 4">LMG 29542</strain>
    </source>
</reference>
<evidence type="ECO:0000313" key="4">
    <source>
        <dbReference type="Proteomes" id="UP000494363"/>
    </source>
</evidence>
<accession>A0A6J5EP01</accession>
<organism evidence="3 4">
    <name type="scientific">Paraburkholderia humisilvae</name>
    <dbReference type="NCBI Taxonomy" id="627669"/>
    <lineage>
        <taxon>Bacteria</taxon>
        <taxon>Pseudomonadati</taxon>
        <taxon>Pseudomonadota</taxon>
        <taxon>Betaproteobacteria</taxon>
        <taxon>Burkholderiales</taxon>
        <taxon>Burkholderiaceae</taxon>
        <taxon>Paraburkholderia</taxon>
    </lineage>
</organism>
<keyword evidence="4" id="KW-1185">Reference proteome</keyword>
<dbReference type="Proteomes" id="UP000494363">
    <property type="component" value="Unassembled WGS sequence"/>
</dbReference>
<evidence type="ECO:0000256" key="1">
    <source>
        <dbReference type="SAM" id="MobiDB-lite"/>
    </source>
</evidence>
<keyword evidence="2" id="KW-0732">Signal</keyword>
<feature type="chain" id="PRO_5027001639" evidence="2">
    <location>
        <begin position="25"/>
        <end position="307"/>
    </location>
</feature>
<gene>
    <name evidence="3" type="ORF">LMG29542_05529</name>
</gene>
<proteinExistence type="predicted"/>
<evidence type="ECO:0000256" key="2">
    <source>
        <dbReference type="SAM" id="SignalP"/>
    </source>
</evidence>
<feature type="compositionally biased region" description="Pro residues" evidence="1">
    <location>
        <begin position="130"/>
        <end position="160"/>
    </location>
</feature>
<dbReference type="EMBL" id="CADIKH010000032">
    <property type="protein sequence ID" value="CAB3767181.1"/>
    <property type="molecule type" value="Genomic_DNA"/>
</dbReference>
<name>A0A6J5EP01_9BURK</name>
<evidence type="ECO:0000313" key="3">
    <source>
        <dbReference type="EMBL" id="CAB3767181.1"/>
    </source>
</evidence>
<feature type="signal peptide" evidence="2">
    <location>
        <begin position="1"/>
        <end position="24"/>
    </location>
</feature>
<dbReference type="AlphaFoldDB" id="A0A6J5EP01"/>
<feature type="compositionally biased region" description="Basic and acidic residues" evidence="1">
    <location>
        <begin position="65"/>
        <end position="82"/>
    </location>
</feature>
<feature type="region of interest" description="Disordered" evidence="1">
    <location>
        <begin position="45"/>
        <end position="162"/>
    </location>
</feature>
<protein>
    <submittedName>
        <fullName evidence="3">Uncharacterized protein</fullName>
    </submittedName>
</protein>